<dbReference type="InterPro" id="IPR010559">
    <property type="entry name" value="Sig_transdc_His_kin_internal"/>
</dbReference>
<keyword evidence="1" id="KW-0472">Membrane</keyword>
<keyword evidence="1" id="KW-0812">Transmembrane</keyword>
<dbReference type="PANTHER" id="PTHR34220:SF7">
    <property type="entry name" value="SENSOR HISTIDINE KINASE YPDA"/>
    <property type="match status" value="1"/>
</dbReference>
<dbReference type="Gene3D" id="3.30.565.10">
    <property type="entry name" value="Histidine kinase-like ATPase, C-terminal domain"/>
    <property type="match status" value="1"/>
</dbReference>
<reference evidence="4" key="1">
    <citation type="journal article" date="2019" name="Int. J. Syst. Evol. Microbiol.">
        <title>The Global Catalogue of Microorganisms (GCM) 10K type strain sequencing project: providing services to taxonomists for standard genome sequencing and annotation.</title>
        <authorList>
            <consortium name="The Broad Institute Genomics Platform"/>
            <consortium name="The Broad Institute Genome Sequencing Center for Infectious Disease"/>
            <person name="Wu L."/>
            <person name="Ma J."/>
        </authorList>
    </citation>
    <scope>NUCLEOTIDE SEQUENCE [LARGE SCALE GENOMIC DNA]</scope>
    <source>
        <strain evidence="4">CCUG 66188</strain>
    </source>
</reference>
<accession>A0ABV9KRU1</accession>
<dbReference type="Pfam" id="PF06580">
    <property type="entry name" value="His_kinase"/>
    <property type="match status" value="1"/>
</dbReference>
<gene>
    <name evidence="3" type="ORF">ACFO6W_01915</name>
</gene>
<keyword evidence="3" id="KW-0808">Transferase</keyword>
<feature type="transmembrane region" description="Helical" evidence="1">
    <location>
        <begin position="20"/>
        <end position="42"/>
    </location>
</feature>
<keyword evidence="3" id="KW-0418">Kinase</keyword>
<dbReference type="EC" id="2.7.13.3" evidence="3"/>
<name>A0ABV9KRU1_9BACT</name>
<protein>
    <submittedName>
        <fullName evidence="3">Sensor histidine kinase</fullName>
        <ecNumber evidence="3">2.7.13.3</ecNumber>
    </submittedName>
</protein>
<evidence type="ECO:0000259" key="2">
    <source>
        <dbReference type="Pfam" id="PF06580"/>
    </source>
</evidence>
<evidence type="ECO:0000313" key="3">
    <source>
        <dbReference type="EMBL" id="MFC4672441.1"/>
    </source>
</evidence>
<sequence length="289" mass="34036">MTQRILVPVLLIKGKKEKYIIFSFILLVSLAYICSLLEIYTFQYFEVESKDGSHFIFALAKFLALSILTFAISNIIFFSKKTVEDKKQKEKFLLEKRMLEMRVLKSQINSHFIFNALNNIYSMVYFKDEYTSGYVLKLAQMMRYVMDDCETEFTPLAKEIEYIGNYIDFQKLRFENDKNIVFTYNVKDNASISVPPMLFQPLVENCFKYAPLEVDPKSYVYIDLEADNKQIRFTSKNNQPVLKNNISAKRMGIGIKNVKRRLFLYYGDSYSIDILDCTDHFKVELLIRL</sequence>
<keyword evidence="1" id="KW-1133">Transmembrane helix</keyword>
<comment type="caution">
    <text evidence="3">The sequence shown here is derived from an EMBL/GenBank/DDBJ whole genome shotgun (WGS) entry which is preliminary data.</text>
</comment>
<dbReference type="GO" id="GO:0004673">
    <property type="term" value="F:protein histidine kinase activity"/>
    <property type="evidence" value="ECO:0007669"/>
    <property type="project" value="UniProtKB-EC"/>
</dbReference>
<dbReference type="EMBL" id="JBHSGN010000011">
    <property type="protein sequence ID" value="MFC4672441.1"/>
    <property type="molecule type" value="Genomic_DNA"/>
</dbReference>
<dbReference type="InterPro" id="IPR036890">
    <property type="entry name" value="HATPase_C_sf"/>
</dbReference>
<keyword evidence="4" id="KW-1185">Reference proteome</keyword>
<organism evidence="3 4">
    <name type="scientific">Dysgonomonas termitidis</name>
    <dbReference type="NCBI Taxonomy" id="1516126"/>
    <lineage>
        <taxon>Bacteria</taxon>
        <taxon>Pseudomonadati</taxon>
        <taxon>Bacteroidota</taxon>
        <taxon>Bacteroidia</taxon>
        <taxon>Bacteroidales</taxon>
        <taxon>Dysgonomonadaceae</taxon>
        <taxon>Dysgonomonas</taxon>
    </lineage>
</organism>
<dbReference type="RefSeq" id="WP_379993614.1">
    <property type="nucleotide sequence ID" value="NZ_JBHSGN010000011.1"/>
</dbReference>
<evidence type="ECO:0000256" key="1">
    <source>
        <dbReference type="SAM" id="Phobius"/>
    </source>
</evidence>
<dbReference type="InterPro" id="IPR050640">
    <property type="entry name" value="Bact_2-comp_sensor_kinase"/>
</dbReference>
<proteinExistence type="predicted"/>
<evidence type="ECO:0000313" key="4">
    <source>
        <dbReference type="Proteomes" id="UP001596023"/>
    </source>
</evidence>
<feature type="domain" description="Signal transduction histidine kinase internal region" evidence="2">
    <location>
        <begin position="100"/>
        <end position="176"/>
    </location>
</feature>
<dbReference type="Proteomes" id="UP001596023">
    <property type="component" value="Unassembled WGS sequence"/>
</dbReference>
<feature type="transmembrane region" description="Helical" evidence="1">
    <location>
        <begin position="54"/>
        <end position="78"/>
    </location>
</feature>
<dbReference type="PANTHER" id="PTHR34220">
    <property type="entry name" value="SENSOR HISTIDINE KINASE YPDA"/>
    <property type="match status" value="1"/>
</dbReference>